<organism evidence="1 2">
    <name type="scientific">Paenibacillus campinasensis</name>
    <dbReference type="NCBI Taxonomy" id="66347"/>
    <lineage>
        <taxon>Bacteria</taxon>
        <taxon>Bacillati</taxon>
        <taxon>Bacillota</taxon>
        <taxon>Bacilli</taxon>
        <taxon>Bacillales</taxon>
        <taxon>Paenibacillaceae</taxon>
        <taxon>Paenibacillus</taxon>
    </lineage>
</organism>
<reference evidence="1 2" key="1">
    <citation type="submission" date="2017-07" db="EMBL/GenBank/DDBJ databases">
        <title>Isolation and whole genome analysis of endospore-forming bacteria from heroin.</title>
        <authorList>
            <person name="Kalinowski J."/>
            <person name="Ahrens B."/>
            <person name="Al-Dilaimi A."/>
            <person name="Winkler A."/>
            <person name="Wibberg D."/>
            <person name="Schleenbecker U."/>
            <person name="Ruckert C."/>
            <person name="Wolfel R."/>
            <person name="Grass G."/>
        </authorList>
    </citation>
    <scope>NUCLEOTIDE SEQUENCE [LARGE SCALE GENOMIC DNA]</scope>
    <source>
        <strain evidence="1 2">7537-G1</strain>
    </source>
</reference>
<accession>A0A268EKN6</accession>
<sequence length="90" mass="10524">MLPDLERKLHRILVNFPGPQNRHQMPGFKLLGIKTGRRKQEIIKGLKYLEDQGYIIWPDKSTAEGIVVLKFDCDPAPKKSLSRNINYWTY</sequence>
<evidence type="ECO:0000313" key="2">
    <source>
        <dbReference type="Proteomes" id="UP000215596"/>
    </source>
</evidence>
<evidence type="ECO:0000313" key="1">
    <source>
        <dbReference type="EMBL" id="PAD73654.1"/>
    </source>
</evidence>
<comment type="caution">
    <text evidence="1">The sequence shown here is derived from an EMBL/GenBank/DDBJ whole genome shotgun (WGS) entry which is preliminary data.</text>
</comment>
<dbReference type="Proteomes" id="UP000215596">
    <property type="component" value="Unassembled WGS sequence"/>
</dbReference>
<dbReference type="OrthoDB" id="2680308at2"/>
<dbReference type="RefSeq" id="WP_095267059.1">
    <property type="nucleotide sequence ID" value="NZ_NPBY01000063.1"/>
</dbReference>
<dbReference type="EMBL" id="NPBY01000063">
    <property type="protein sequence ID" value="PAD73654.1"/>
    <property type="molecule type" value="Genomic_DNA"/>
</dbReference>
<dbReference type="AlphaFoldDB" id="A0A268EKN6"/>
<gene>
    <name evidence="1" type="ORF">CHH67_19650</name>
</gene>
<protein>
    <submittedName>
        <fullName evidence="1">Uncharacterized protein</fullName>
    </submittedName>
</protein>
<proteinExistence type="predicted"/>
<name>A0A268EKN6_9BACL</name>